<gene>
    <name evidence="1" type="ORF">TCE0_060f18563</name>
</gene>
<proteinExistence type="predicted"/>
<name>A0A6V8HNN8_TALPI</name>
<protein>
    <submittedName>
        <fullName evidence="1">Uncharacterized protein</fullName>
    </submittedName>
</protein>
<organism evidence="1 2">
    <name type="scientific">Talaromyces pinophilus</name>
    <name type="common">Penicillium pinophilum</name>
    <dbReference type="NCBI Taxonomy" id="128442"/>
    <lineage>
        <taxon>Eukaryota</taxon>
        <taxon>Fungi</taxon>
        <taxon>Dikarya</taxon>
        <taxon>Ascomycota</taxon>
        <taxon>Pezizomycotina</taxon>
        <taxon>Eurotiomycetes</taxon>
        <taxon>Eurotiomycetidae</taxon>
        <taxon>Eurotiales</taxon>
        <taxon>Trichocomaceae</taxon>
        <taxon>Talaromyces</taxon>
        <taxon>Talaromyces sect. Talaromyces</taxon>
    </lineage>
</organism>
<evidence type="ECO:0000313" key="1">
    <source>
        <dbReference type="EMBL" id="GAM43614.1"/>
    </source>
</evidence>
<evidence type="ECO:0000313" key="2">
    <source>
        <dbReference type="Proteomes" id="UP000053095"/>
    </source>
</evidence>
<dbReference type="AlphaFoldDB" id="A0A6V8HNN8"/>
<reference evidence="2" key="1">
    <citation type="journal article" date="2015" name="Genome Announc.">
        <title>Draft genome sequence of Talaromyces cellulolyticus strain Y-94, a source of lignocellulosic biomass-degrading enzymes.</title>
        <authorList>
            <person name="Fujii T."/>
            <person name="Koike H."/>
            <person name="Sawayama S."/>
            <person name="Yano S."/>
            <person name="Inoue H."/>
        </authorList>
    </citation>
    <scope>NUCLEOTIDE SEQUENCE [LARGE SCALE GENOMIC DNA]</scope>
    <source>
        <strain evidence="2">Y-94</strain>
    </source>
</reference>
<dbReference type="EMBL" id="DF933856">
    <property type="protein sequence ID" value="GAM43614.1"/>
    <property type="molecule type" value="Genomic_DNA"/>
</dbReference>
<comment type="caution">
    <text evidence="1">The sequence shown here is derived from an EMBL/GenBank/DDBJ whole genome shotgun (WGS) entry which is preliminary data.</text>
</comment>
<accession>A0A6V8HNN8</accession>
<keyword evidence="2" id="KW-1185">Reference proteome</keyword>
<dbReference type="Proteomes" id="UP000053095">
    <property type="component" value="Unassembled WGS sequence"/>
</dbReference>
<sequence length="130" mass="14600">MHLCSQTALVKPSYDFLISAYAGVTLVEYASFLPNPKLTFELMEKVQIQGHWGYNPKVSLEPVFNWATNVMRKKAQDYSVSIQEQAELDAMQSSYDTAESQVPISMGWIPNILLDSVDFSEHGDLSIPPI</sequence>